<feature type="compositionally biased region" description="Basic and acidic residues" evidence="6">
    <location>
        <begin position="492"/>
        <end position="508"/>
    </location>
</feature>
<feature type="compositionally biased region" description="Basic residues" evidence="6">
    <location>
        <begin position="481"/>
        <end position="491"/>
    </location>
</feature>
<evidence type="ECO:0000256" key="1">
    <source>
        <dbReference type="ARBA" id="ARBA00009183"/>
    </source>
</evidence>
<dbReference type="FunFam" id="3.50.50.60:FF:000170">
    <property type="entry name" value="Flavin-containing monooxygenase"/>
    <property type="match status" value="1"/>
</dbReference>
<dbReference type="SUPFAM" id="SSF51905">
    <property type="entry name" value="FAD/NAD(P)-binding domain"/>
    <property type="match status" value="1"/>
</dbReference>
<evidence type="ECO:0000256" key="5">
    <source>
        <dbReference type="RuleBase" id="RU361177"/>
    </source>
</evidence>
<feature type="region of interest" description="Disordered" evidence="6">
    <location>
        <begin position="455"/>
        <end position="584"/>
    </location>
</feature>
<keyword evidence="2 5" id="KW-0285">Flavoprotein</keyword>
<evidence type="ECO:0000256" key="3">
    <source>
        <dbReference type="ARBA" id="ARBA00022827"/>
    </source>
</evidence>
<dbReference type="EC" id="1.-.-.-" evidence="5"/>
<keyword evidence="3 5" id="KW-0274">FAD</keyword>
<dbReference type="GO" id="GO:0050661">
    <property type="term" value="F:NADP binding"/>
    <property type="evidence" value="ECO:0007669"/>
    <property type="project" value="InterPro"/>
</dbReference>
<proteinExistence type="inferred from homology"/>
<keyword evidence="8" id="KW-1185">Reference proteome</keyword>
<dbReference type="Proteomes" id="UP000298652">
    <property type="component" value="Chromosome 2"/>
</dbReference>
<accession>A0A4U6VZ01</accession>
<dbReference type="PRINTS" id="PR00419">
    <property type="entry name" value="ADXRDTASE"/>
</dbReference>
<dbReference type="PANTHER" id="PTHR23023">
    <property type="entry name" value="DIMETHYLANILINE MONOOXYGENASE"/>
    <property type="match status" value="1"/>
</dbReference>
<comment type="cofactor">
    <cofactor evidence="5">
        <name>FAD</name>
        <dbReference type="ChEBI" id="CHEBI:57692"/>
    </cofactor>
</comment>
<dbReference type="GO" id="GO:0050660">
    <property type="term" value="F:flavin adenine dinucleotide binding"/>
    <property type="evidence" value="ECO:0007669"/>
    <property type="project" value="InterPro"/>
</dbReference>
<keyword evidence="4 5" id="KW-0560">Oxidoreductase</keyword>
<keyword evidence="5" id="KW-0503">Monooxygenase</keyword>
<dbReference type="Gramene" id="TKW34465">
    <property type="protein sequence ID" value="TKW34465"/>
    <property type="gene ID" value="SEVIR_2G309200v2"/>
</dbReference>
<sequence>MVLPSILTEGLCTIRRYLFHRCTFPAAKIRAKISAATVESPVLQPIPNQTKIRDQIPALKNTAHASRQYLNTKMVAPEIHPHRSCRQGPPDTAAASMDHKAAKRVAIVGAGTSGLAASKHLLARGFRPVVFEAGAAVGGLWTRTLATTRLQSPNQGYRFSDFPWPEDADAFPRHDQVVAYLAAYARRFGVEDCVRFRSKVVAAEFVGTDDGANAELWAGNGEAFGGDGAGRWRLTVRHGDSDATQTYEFDFLILCIGRFSGVPNIPEFPPGVGPDAFRGRVLHSMDFSDMNDADAAALVRGKRVAVVGSGKSAFDIAAECADANGAERPCTMVCRSPQWLLHDVNVWGKLNLGYLYMNRFAQLMVRKPGAGLASTLLATLLTPLVRKTHEPQKRKCIQRLACSLHSTFSAGVADIEGDGGILQEGDTDAGARHGAGARVRRVHLVVQHRHAARRVLRQGEGRQHRHQAVRGVQLLRGRPGAGRRRPARRPRRPGDTRHRVPRRSEAQGHVRVAPGEGHRRRLVGHHRPSLQGVRAPTDPADGGDRVLGEPDQHLLDRDDGQVGGAVPGRRVPAAGRGADGAERGGVGRVHATEQRGEVPAVVPRRREHLVQRRAVPRHGLRPKEEEGAPRRVVPALRRRRLRRYPVTLFSAASAVRRHVGGVEHRWIKRFLADWLLRYGPADYAEIKQIEISSGPGPLDKSYAIVNQIQKVSSPYENA</sequence>
<evidence type="ECO:0000256" key="2">
    <source>
        <dbReference type="ARBA" id="ARBA00022630"/>
    </source>
</evidence>
<evidence type="ECO:0000313" key="7">
    <source>
        <dbReference type="EMBL" id="TKW34465.1"/>
    </source>
</evidence>
<organism evidence="7 8">
    <name type="scientific">Setaria viridis</name>
    <name type="common">Green bristlegrass</name>
    <name type="synonym">Setaria italica subsp. viridis</name>
    <dbReference type="NCBI Taxonomy" id="4556"/>
    <lineage>
        <taxon>Eukaryota</taxon>
        <taxon>Viridiplantae</taxon>
        <taxon>Streptophyta</taxon>
        <taxon>Embryophyta</taxon>
        <taxon>Tracheophyta</taxon>
        <taxon>Spermatophyta</taxon>
        <taxon>Magnoliopsida</taxon>
        <taxon>Liliopsida</taxon>
        <taxon>Poales</taxon>
        <taxon>Poaceae</taxon>
        <taxon>PACMAD clade</taxon>
        <taxon>Panicoideae</taxon>
        <taxon>Panicodae</taxon>
        <taxon>Paniceae</taxon>
        <taxon>Cenchrinae</taxon>
        <taxon>Setaria</taxon>
    </lineage>
</organism>
<evidence type="ECO:0000256" key="6">
    <source>
        <dbReference type="SAM" id="MobiDB-lite"/>
    </source>
</evidence>
<protein>
    <recommendedName>
        <fullName evidence="5">Flavin-containing monooxygenase</fullName>
        <ecNumber evidence="5">1.-.-.-</ecNumber>
    </recommendedName>
</protein>
<dbReference type="AlphaFoldDB" id="A0A4U6VZ01"/>
<dbReference type="GO" id="GO:0004499">
    <property type="term" value="F:N,N-dimethylaniline monooxygenase activity"/>
    <property type="evidence" value="ECO:0007669"/>
    <property type="project" value="InterPro"/>
</dbReference>
<feature type="compositionally biased region" description="Basic and acidic residues" evidence="6">
    <location>
        <begin position="542"/>
        <end position="560"/>
    </location>
</feature>
<dbReference type="InterPro" id="IPR050346">
    <property type="entry name" value="FMO-like"/>
</dbReference>
<evidence type="ECO:0000313" key="8">
    <source>
        <dbReference type="Proteomes" id="UP000298652"/>
    </source>
</evidence>
<dbReference type="InterPro" id="IPR020946">
    <property type="entry name" value="Flavin_mOase-like"/>
</dbReference>
<reference evidence="7" key="1">
    <citation type="submission" date="2019-03" db="EMBL/GenBank/DDBJ databases">
        <title>WGS assembly of Setaria viridis.</title>
        <authorList>
            <person name="Huang P."/>
            <person name="Jenkins J."/>
            <person name="Grimwood J."/>
            <person name="Barry K."/>
            <person name="Healey A."/>
            <person name="Mamidi S."/>
            <person name="Sreedasyam A."/>
            <person name="Shu S."/>
            <person name="Feldman M."/>
            <person name="Wu J."/>
            <person name="Yu Y."/>
            <person name="Chen C."/>
            <person name="Johnson J."/>
            <person name="Rokhsar D."/>
            <person name="Baxter I."/>
            <person name="Schmutz J."/>
            <person name="Brutnell T."/>
            <person name="Kellogg E."/>
        </authorList>
    </citation>
    <scope>NUCLEOTIDE SEQUENCE [LARGE SCALE GENOMIC DNA]</scope>
</reference>
<feature type="compositionally biased region" description="Basic residues" evidence="6">
    <location>
        <begin position="518"/>
        <end position="528"/>
    </location>
</feature>
<name>A0A4U6VZ01_SETVI</name>
<dbReference type="OMA" id="LCTIRRY"/>
<dbReference type="Pfam" id="PF00743">
    <property type="entry name" value="FMO-like"/>
    <property type="match status" value="1"/>
</dbReference>
<dbReference type="InterPro" id="IPR036188">
    <property type="entry name" value="FAD/NAD-bd_sf"/>
</dbReference>
<dbReference type="EMBL" id="CM016553">
    <property type="protein sequence ID" value="TKW34465.1"/>
    <property type="molecule type" value="Genomic_DNA"/>
</dbReference>
<comment type="similarity">
    <text evidence="1 5">Belongs to the FMO family.</text>
</comment>
<dbReference type="Gene3D" id="3.50.50.60">
    <property type="entry name" value="FAD/NAD(P)-binding domain"/>
    <property type="match status" value="1"/>
</dbReference>
<evidence type="ECO:0000256" key="4">
    <source>
        <dbReference type="ARBA" id="ARBA00023002"/>
    </source>
</evidence>
<gene>
    <name evidence="7" type="ORF">SEVIR_2G309200v2</name>
</gene>